<dbReference type="Pfam" id="PF15613">
    <property type="entry name" value="WSD"/>
    <property type="match status" value="1"/>
</dbReference>
<dbReference type="InterPro" id="IPR018501">
    <property type="entry name" value="DDT_dom"/>
</dbReference>
<evidence type="ECO:0000259" key="7">
    <source>
        <dbReference type="PROSITE" id="PS50827"/>
    </source>
</evidence>
<dbReference type="SMART" id="SM00571">
    <property type="entry name" value="DDT"/>
    <property type="match status" value="1"/>
</dbReference>
<feature type="compositionally biased region" description="Polar residues" evidence="5">
    <location>
        <begin position="1205"/>
        <end position="1214"/>
    </location>
</feature>
<reference evidence="8" key="1">
    <citation type="journal article" date="2023" name="Plant J.">
        <title>The genome of the king protea, Protea cynaroides.</title>
        <authorList>
            <person name="Chang J."/>
            <person name="Duong T.A."/>
            <person name="Schoeman C."/>
            <person name="Ma X."/>
            <person name="Roodt D."/>
            <person name="Barker N."/>
            <person name="Li Z."/>
            <person name="Van de Peer Y."/>
            <person name="Mizrachi E."/>
        </authorList>
    </citation>
    <scope>NUCLEOTIDE SEQUENCE</scope>
    <source>
        <tissue evidence="8">Young leaves</tissue>
    </source>
</reference>
<dbReference type="Pfam" id="PF15612">
    <property type="entry name" value="WHIM1"/>
    <property type="match status" value="1"/>
</dbReference>
<dbReference type="InterPro" id="IPR001356">
    <property type="entry name" value="HD"/>
</dbReference>
<dbReference type="OrthoDB" id="6159439at2759"/>
<keyword evidence="2 3" id="KW-0539">Nucleus</keyword>
<dbReference type="GO" id="GO:0005634">
    <property type="term" value="C:nucleus"/>
    <property type="evidence" value="ECO:0007669"/>
    <property type="project" value="UniProtKB-SubCell"/>
</dbReference>
<evidence type="ECO:0000256" key="5">
    <source>
        <dbReference type="SAM" id="MobiDB-lite"/>
    </source>
</evidence>
<feature type="compositionally biased region" description="Low complexity" evidence="5">
    <location>
        <begin position="658"/>
        <end position="670"/>
    </location>
</feature>
<feature type="region of interest" description="Disordered" evidence="5">
    <location>
        <begin position="646"/>
        <end position="678"/>
    </location>
</feature>
<dbReference type="SMART" id="SM00389">
    <property type="entry name" value="HOX"/>
    <property type="match status" value="1"/>
</dbReference>
<evidence type="ECO:0000256" key="4">
    <source>
        <dbReference type="RuleBase" id="RU000682"/>
    </source>
</evidence>
<dbReference type="GO" id="GO:0006357">
    <property type="term" value="P:regulation of transcription by RNA polymerase II"/>
    <property type="evidence" value="ECO:0007669"/>
    <property type="project" value="InterPro"/>
</dbReference>
<dbReference type="InterPro" id="IPR028941">
    <property type="entry name" value="WHIM2_dom"/>
</dbReference>
<feature type="region of interest" description="Disordered" evidence="5">
    <location>
        <begin position="205"/>
        <end position="233"/>
    </location>
</feature>
<evidence type="ECO:0000256" key="3">
    <source>
        <dbReference type="PROSITE-ProRule" id="PRU00108"/>
    </source>
</evidence>
<dbReference type="CDD" id="cd00086">
    <property type="entry name" value="homeodomain"/>
    <property type="match status" value="1"/>
</dbReference>
<dbReference type="AlphaFoldDB" id="A0A9Q0QVG9"/>
<evidence type="ECO:0000256" key="1">
    <source>
        <dbReference type="ARBA" id="ARBA00004123"/>
    </source>
</evidence>
<dbReference type="InterPro" id="IPR009057">
    <property type="entry name" value="Homeodomain-like_sf"/>
</dbReference>
<dbReference type="GO" id="GO:0003677">
    <property type="term" value="F:DNA binding"/>
    <property type="evidence" value="ECO:0007669"/>
    <property type="project" value="UniProtKB-UniRule"/>
</dbReference>
<proteinExistence type="predicted"/>
<dbReference type="SUPFAM" id="SSF46689">
    <property type="entry name" value="Homeodomain-like"/>
    <property type="match status" value="1"/>
</dbReference>
<dbReference type="Gene3D" id="1.10.10.60">
    <property type="entry name" value="Homeodomain-like"/>
    <property type="match status" value="1"/>
</dbReference>
<sequence length="1222" mass="137219">MGDDAVVIMTQDSGTKRKTVHQLKALEKLYSEDHYPTQKAMDDYAVTLKLTYKQVRGWFAQRRGREKRENRVCSFNKKCLNSRTDCSMLRGRGEKIFKPYSLAQRMENSSFSKHNQLWLVKDQFKKKHRRVCSSSRCVGRGDGSQPLQLNSMVQSRNTKLNKKVYCLQDMLPPDYILKKIFRKDGPPLGVAFDTPPPDAYICQRDARNSPPACQDNQKAPKGRKVSKPSIADSEVCNDNSLPVKKHGIGKGLMTVWRATNPDGGDFPTGLNFSSEGTDTCSHLTFSKSQEPSNPAKRLQHQGLNMKRRRLVSCDKKESFIKRRKVECKKDDKDENKKKPLKADCKLALGGLRREQDPSELVSLVDDEELELRELWAGPNGPNPVTCSAHLVTDGAHNCSLCKDLLAKFPPPSVKMKQPLCTHPWDSSPQLVKKLFKVFHFLYTCAADMGLCPFTLDEFAQAFNDKDLLLIGKVHLALLKLLLSDVETELKNGFLRRMSKDCRFIVLLHSVEHLKSVVQFWSSSLNSLTWTEIMRQVLVAAGFGSKQGPLRRGAPHKEGSPMEKYGLRPGTLKGELFSILSEQGNNGLKVSELVKASQFAELNLASTTDELDRLICSTLSSDITLFEKISTSAYRLRVNPLNKKEGYLQSNTEDSGSVDNDSGKTSSNSSADDSDESELDSAANNLSLIKYKRRRKRKNNMLTVYTEIDESHSGEVWVLGLMDGEYSDLSIEEKLNALVALVDLTSSGSSIRMEGPVKSVRESIPDIWHHGSGAKIKRSSPKQQNLITSVRGHFGPLHCMKETSVSPEFLPVDSSALLSRAIGKKNDFLGVNGSQTKDACVTEELGSDVHPLQSVYLGSDRRYNRYWLFLGPCDAKDPGHRRVYFESSEDGHWEVIDTKEALYSLLLVLDGRGMREARLLASLEKREAFLCQAMSNREVIGNETRQSTQSDLSEIDIGSLEGSSPVSYIDNNLYLPQAANHSPASSAALVLEVGKKGEEQKEKWNRLQTFDAWIWDSFYSNLNAVKLGKRSYLDSLTRCYICHDLYWRDEKHCKICHATFELDFDLEERYTIHVATCREKDTDKFPKHIVRSSQLQSLKAAIHVVEAVMPEDAFVGAWKRSAQKLWVKRLRRASSMPEFLQVLTDFVGAINEDWLNKCSFGIGSNTALDEVIVFFPTMPQTTSAVALWLVKLDALIAPHLERTTSKKAQGNNTSPAKGKIAPS</sequence>
<accession>A0A9Q0QVG9</accession>
<dbReference type="PANTHER" id="PTHR36968:SF8">
    <property type="entry name" value="HOMEOBOX-DDT DOMAIN PROTEIN RLT3 ISOFORM X1"/>
    <property type="match status" value="1"/>
</dbReference>
<comment type="subcellular location">
    <subcellularLocation>
        <location evidence="1 3 4">Nucleus</location>
    </subcellularLocation>
</comment>
<name>A0A9Q0QVG9_9MAGN</name>
<feature type="domain" description="DDT" evidence="7">
    <location>
        <begin position="428"/>
        <end position="487"/>
    </location>
</feature>
<evidence type="ECO:0000259" key="6">
    <source>
        <dbReference type="PROSITE" id="PS50071"/>
    </source>
</evidence>
<evidence type="ECO:0000256" key="2">
    <source>
        <dbReference type="ARBA" id="ARBA00023242"/>
    </source>
</evidence>
<evidence type="ECO:0008006" key="10">
    <source>
        <dbReference type="Google" id="ProtNLM"/>
    </source>
</evidence>
<keyword evidence="9" id="KW-1185">Reference proteome</keyword>
<dbReference type="InterPro" id="IPR044977">
    <property type="entry name" value="RLT1-3"/>
</dbReference>
<feature type="domain" description="Homeobox" evidence="6">
    <location>
        <begin position="19"/>
        <end position="69"/>
    </location>
</feature>
<dbReference type="PANTHER" id="PTHR36968">
    <property type="entry name" value="HOMEOBOX-DDT DOMAIN PROTEIN RLT2"/>
    <property type="match status" value="1"/>
</dbReference>
<feature type="compositionally biased region" description="Polar residues" evidence="5">
    <location>
        <begin position="647"/>
        <end position="657"/>
    </location>
</feature>
<comment type="caution">
    <text evidence="8">The sequence shown here is derived from an EMBL/GenBank/DDBJ whole genome shotgun (WGS) entry which is preliminary data.</text>
</comment>
<keyword evidence="3 4" id="KW-0238">DNA-binding</keyword>
<evidence type="ECO:0000313" key="9">
    <source>
        <dbReference type="Proteomes" id="UP001141806"/>
    </source>
</evidence>
<feature type="region of interest" description="Disordered" evidence="5">
    <location>
        <begin position="1202"/>
        <end position="1222"/>
    </location>
</feature>
<gene>
    <name evidence="8" type="ORF">NE237_006479</name>
</gene>
<keyword evidence="3 4" id="KW-0371">Homeobox</keyword>
<feature type="DNA-binding region" description="Homeobox" evidence="3">
    <location>
        <begin position="21"/>
        <end position="70"/>
    </location>
</feature>
<dbReference type="Pfam" id="PF02791">
    <property type="entry name" value="DDT"/>
    <property type="match status" value="1"/>
</dbReference>
<dbReference type="Proteomes" id="UP001141806">
    <property type="component" value="Unassembled WGS sequence"/>
</dbReference>
<organism evidence="8 9">
    <name type="scientific">Protea cynaroides</name>
    <dbReference type="NCBI Taxonomy" id="273540"/>
    <lineage>
        <taxon>Eukaryota</taxon>
        <taxon>Viridiplantae</taxon>
        <taxon>Streptophyta</taxon>
        <taxon>Embryophyta</taxon>
        <taxon>Tracheophyta</taxon>
        <taxon>Spermatophyta</taxon>
        <taxon>Magnoliopsida</taxon>
        <taxon>Proteales</taxon>
        <taxon>Proteaceae</taxon>
        <taxon>Protea</taxon>
    </lineage>
</organism>
<evidence type="ECO:0000313" key="8">
    <source>
        <dbReference type="EMBL" id="KAJ4973305.1"/>
    </source>
</evidence>
<dbReference type="Pfam" id="PF00046">
    <property type="entry name" value="Homeodomain"/>
    <property type="match status" value="1"/>
</dbReference>
<dbReference type="EMBL" id="JAMYWD010000004">
    <property type="protein sequence ID" value="KAJ4973305.1"/>
    <property type="molecule type" value="Genomic_DNA"/>
</dbReference>
<protein>
    <recommendedName>
        <fullName evidence="10">Homeobox-DDT domain protein RLT3</fullName>
    </recommendedName>
</protein>
<dbReference type="PROSITE" id="PS50071">
    <property type="entry name" value="HOMEOBOX_2"/>
    <property type="match status" value="1"/>
</dbReference>
<dbReference type="InterPro" id="IPR028942">
    <property type="entry name" value="WHIM1_dom"/>
</dbReference>
<dbReference type="PROSITE" id="PS50827">
    <property type="entry name" value="DDT"/>
    <property type="match status" value="1"/>
</dbReference>